<gene>
    <name evidence="5" type="ordered locus">ASAC_0594</name>
</gene>
<dbReference type="CDD" id="cd02440">
    <property type="entry name" value="AdoMet_MTases"/>
    <property type="match status" value="1"/>
</dbReference>
<dbReference type="GO" id="GO:0008170">
    <property type="term" value="F:N-methyltransferase activity"/>
    <property type="evidence" value="ECO:0007669"/>
    <property type="project" value="InterPro"/>
</dbReference>
<dbReference type="Proteomes" id="UP000000346">
    <property type="component" value="Chromosome"/>
</dbReference>
<dbReference type="GO" id="GO:0003677">
    <property type="term" value="F:DNA binding"/>
    <property type="evidence" value="ECO:0007669"/>
    <property type="project" value="InterPro"/>
</dbReference>
<dbReference type="GO" id="GO:0009007">
    <property type="term" value="F:site-specific DNA-methyltransferase (adenine-specific) activity"/>
    <property type="evidence" value="ECO:0007669"/>
    <property type="project" value="UniProtKB-EC"/>
</dbReference>
<dbReference type="STRING" id="666510.ASAC_0594"/>
<dbReference type="KEGG" id="asc:ASAC_0594"/>
<dbReference type="InterPro" id="IPR050953">
    <property type="entry name" value="N4_N6_ade-DNA_methylase"/>
</dbReference>
<dbReference type="eggNOG" id="arCOG00109">
    <property type="taxonomic scope" value="Archaea"/>
</dbReference>
<dbReference type="HOGENOM" id="CLU_519383_0_0_2"/>
<dbReference type="Pfam" id="PF02384">
    <property type="entry name" value="N6_Mtase"/>
    <property type="match status" value="1"/>
</dbReference>
<evidence type="ECO:0000256" key="3">
    <source>
        <dbReference type="ARBA" id="ARBA00022747"/>
    </source>
</evidence>
<proteinExistence type="predicted"/>
<evidence type="ECO:0000259" key="4">
    <source>
        <dbReference type="Pfam" id="PF02384"/>
    </source>
</evidence>
<dbReference type="PANTHER" id="PTHR33841">
    <property type="entry name" value="DNA METHYLTRANSFERASE YEEA-RELATED"/>
    <property type="match status" value="1"/>
</dbReference>
<dbReference type="EMBL" id="CP001742">
    <property type="protein sequence ID" value="ADL19001.1"/>
    <property type="molecule type" value="Genomic_DNA"/>
</dbReference>
<dbReference type="PROSITE" id="PS00092">
    <property type="entry name" value="N6_MTASE"/>
    <property type="match status" value="1"/>
</dbReference>
<keyword evidence="2" id="KW-0808">Transferase</keyword>
<evidence type="ECO:0000256" key="2">
    <source>
        <dbReference type="ARBA" id="ARBA00022679"/>
    </source>
</evidence>
<dbReference type="PANTHER" id="PTHR33841:SF4">
    <property type="entry name" value="RESTRICTION MODIFICATION SYSTEM DNA SPECIFICITY DOMAIN"/>
    <property type="match status" value="1"/>
</dbReference>
<feature type="domain" description="DNA methylase adenine-specific" evidence="4">
    <location>
        <begin position="17"/>
        <end position="227"/>
    </location>
</feature>
<keyword evidence="3" id="KW-0680">Restriction system</keyword>
<dbReference type="GO" id="GO:0032259">
    <property type="term" value="P:methylation"/>
    <property type="evidence" value="ECO:0007669"/>
    <property type="project" value="UniProtKB-KW"/>
</dbReference>
<dbReference type="RefSeq" id="WP_013266513.1">
    <property type="nucleotide sequence ID" value="NC_014374.1"/>
</dbReference>
<organism evidence="5 6">
    <name type="scientific">Acidilobus saccharovorans (strain DSM 16705 / JCM 18335 / VKM B-2471 / 345-15)</name>
    <dbReference type="NCBI Taxonomy" id="666510"/>
    <lineage>
        <taxon>Archaea</taxon>
        <taxon>Thermoproteota</taxon>
        <taxon>Thermoprotei</taxon>
        <taxon>Acidilobales</taxon>
        <taxon>Acidilobaceae</taxon>
        <taxon>Acidilobus</taxon>
    </lineage>
</organism>
<dbReference type="InterPro" id="IPR029063">
    <property type="entry name" value="SAM-dependent_MTases_sf"/>
</dbReference>
<name>D9Q113_ACIS3</name>
<dbReference type="AlphaFoldDB" id="D9Q113"/>
<dbReference type="PRINTS" id="PR00507">
    <property type="entry name" value="N12N6MTFRASE"/>
</dbReference>
<sequence>MHIDESQYKVQDLVDRKRTSSYYTTYDGISVIRSFLKEVPSREGAVLMDPFMGSGVLLSSVDDLVKPSRVIGIEINKEPCELGRKMLSSIYDSVEVICGDAFKVAWKYKADIIVSNPPFVRWHLISNRDELLNSVISHGYGSFVSRRDPGLHILSIFLMDYILKEGGHALLVLPASTFYTRQGDGVKKLLKYRYDVIAMAENLKSPSFSSGSGFKELIVFLRKRKLFEFNAVQTAIYQYDGNLKESRRVNLSKMPKLLDRNWLSLFDYDNAEAVAEMIEKALDMGLLRYLRKGEIIRGVEMYGPDFFFIPNRAWSIVGEDESSVLISNREQTLRLPKRYLVKCLRKPEYYNDSIVVHDPRFYAIAINDDPEGDVAKYVEWGERQNIPALKFGSKWYQHVWRQLQTKKPYGHVFIHDKLDPTRHVILANYSEKPLCASKNFYIIRENNPLIAAWLNSSIMQYILQTFSKRISDNWTRLLEDDYLEIPVPSKVKDVDLSSVQNAEKAIEEYLDIRSINATIIKDPPNSIHEL</sequence>
<dbReference type="InterPro" id="IPR003356">
    <property type="entry name" value="DNA_methylase_A-5"/>
</dbReference>
<dbReference type="Gene3D" id="3.40.50.150">
    <property type="entry name" value="Vaccinia Virus protein VP39"/>
    <property type="match status" value="1"/>
</dbReference>
<protein>
    <recommendedName>
        <fullName evidence="4">DNA methylase adenine-specific domain-containing protein</fullName>
    </recommendedName>
</protein>
<keyword evidence="6" id="KW-1185">Reference proteome</keyword>
<dbReference type="GO" id="GO:0009307">
    <property type="term" value="P:DNA restriction-modification system"/>
    <property type="evidence" value="ECO:0007669"/>
    <property type="project" value="UniProtKB-KW"/>
</dbReference>
<dbReference type="GeneID" id="9498826"/>
<dbReference type="SUPFAM" id="SSF53335">
    <property type="entry name" value="S-adenosyl-L-methionine-dependent methyltransferases"/>
    <property type="match status" value="1"/>
</dbReference>
<dbReference type="InterPro" id="IPR002052">
    <property type="entry name" value="DNA_methylase_N6_adenine_CS"/>
</dbReference>
<evidence type="ECO:0000313" key="5">
    <source>
        <dbReference type="EMBL" id="ADL19001.1"/>
    </source>
</evidence>
<evidence type="ECO:0000256" key="1">
    <source>
        <dbReference type="ARBA" id="ARBA00022603"/>
    </source>
</evidence>
<dbReference type="OrthoDB" id="25771at2157"/>
<reference evidence="5 6" key="1">
    <citation type="journal article" date="2010" name="Appl. Environ. Microbiol.">
        <title>The genome sequence of the crenarchaeon Acidilobus saccharovorans supports a new order, Acidilobales, and suggests an important ecological role in terrestrial acidic hot springs.</title>
        <authorList>
            <person name="Mardanov A.V."/>
            <person name="Svetlitchnyi V.A."/>
            <person name="Beletsky A.V."/>
            <person name="Prokofeva M.I."/>
            <person name="Bonch-Osmolovskaya E.A."/>
            <person name="Ravin N.V."/>
            <person name="Skryabin K.G."/>
        </authorList>
    </citation>
    <scope>NUCLEOTIDE SEQUENCE [LARGE SCALE GENOMIC DNA]</scope>
    <source>
        <strain evidence="6">DSM 16705 / JCM 18335 / VKM B-2471 / 345-15</strain>
    </source>
</reference>
<accession>D9Q113</accession>
<keyword evidence="1" id="KW-0489">Methyltransferase</keyword>
<evidence type="ECO:0000313" key="6">
    <source>
        <dbReference type="Proteomes" id="UP000000346"/>
    </source>
</evidence>
<dbReference type="InParanoid" id="D9Q113"/>